<evidence type="ECO:0000259" key="1">
    <source>
        <dbReference type="PROSITE" id="PS50887"/>
    </source>
</evidence>
<evidence type="ECO:0000313" key="3">
    <source>
        <dbReference type="Proteomes" id="UP000280417"/>
    </source>
</evidence>
<gene>
    <name evidence="2" type="ORF">DRJ04_10180</name>
</gene>
<dbReference type="InterPro" id="IPR050469">
    <property type="entry name" value="Diguanylate_Cyclase"/>
</dbReference>
<dbReference type="InterPro" id="IPR043128">
    <property type="entry name" value="Rev_trsase/Diguanyl_cyclase"/>
</dbReference>
<dbReference type="Pfam" id="PF00990">
    <property type="entry name" value="GGDEF"/>
    <property type="match status" value="1"/>
</dbReference>
<comment type="caution">
    <text evidence="2">The sequence shown here is derived from an EMBL/GenBank/DDBJ whole genome shotgun (WGS) entry which is preliminary data.</text>
</comment>
<sequence length="222" mass="26029">MRILKESEIDVLGPEDLREYAKELARYAKELEELAYKDPLTGLNNRRALENELKSLERGNYALLFIDVDNFKKINDTYGHKAGDHVLKRIARALKGSTRISRGQDKLFTEAFTGRYGGDEMIVLLKDIKPENIPYVMERITEYVEREKDNLKKTLKRLWRMKKYPHSEEVLRDIENISLSIGVGVFEEYTPEVLKTADKALYQTKRHRVEQKYQSDTFNPLK</sequence>
<dbReference type="PROSITE" id="PS50887">
    <property type="entry name" value="GGDEF"/>
    <property type="match status" value="1"/>
</dbReference>
<dbReference type="NCBIfam" id="TIGR00254">
    <property type="entry name" value="GGDEF"/>
    <property type="match status" value="1"/>
</dbReference>
<dbReference type="EMBL" id="QMQA01000385">
    <property type="protein sequence ID" value="RLE09124.1"/>
    <property type="molecule type" value="Genomic_DNA"/>
</dbReference>
<dbReference type="AlphaFoldDB" id="A0A662D6Y7"/>
<dbReference type="SUPFAM" id="SSF55073">
    <property type="entry name" value="Nucleotide cyclase"/>
    <property type="match status" value="1"/>
</dbReference>
<evidence type="ECO:0000313" key="2">
    <source>
        <dbReference type="EMBL" id="RLE09124.1"/>
    </source>
</evidence>
<dbReference type="PANTHER" id="PTHR45138">
    <property type="entry name" value="REGULATORY COMPONENTS OF SENSORY TRANSDUCTION SYSTEM"/>
    <property type="match status" value="1"/>
</dbReference>
<dbReference type="GO" id="GO:0052621">
    <property type="term" value="F:diguanylate cyclase activity"/>
    <property type="evidence" value="ECO:0007669"/>
    <property type="project" value="TreeGrafter"/>
</dbReference>
<dbReference type="Proteomes" id="UP000280417">
    <property type="component" value="Unassembled WGS sequence"/>
</dbReference>
<organism evidence="2 3">
    <name type="scientific">Aerophobetes bacterium</name>
    <dbReference type="NCBI Taxonomy" id="2030807"/>
    <lineage>
        <taxon>Bacteria</taxon>
        <taxon>Candidatus Aerophobota</taxon>
    </lineage>
</organism>
<proteinExistence type="predicted"/>
<reference evidence="2 3" key="1">
    <citation type="submission" date="2018-06" db="EMBL/GenBank/DDBJ databases">
        <title>Extensive metabolic versatility and redundancy in microbially diverse, dynamic hydrothermal sediments.</title>
        <authorList>
            <person name="Dombrowski N."/>
            <person name="Teske A."/>
            <person name="Baker B.J."/>
        </authorList>
    </citation>
    <scope>NUCLEOTIDE SEQUENCE [LARGE SCALE GENOMIC DNA]</scope>
    <source>
        <strain evidence="2">B3_G15</strain>
    </source>
</reference>
<dbReference type="PANTHER" id="PTHR45138:SF9">
    <property type="entry name" value="DIGUANYLATE CYCLASE DGCM-RELATED"/>
    <property type="match status" value="1"/>
</dbReference>
<dbReference type="SMART" id="SM00267">
    <property type="entry name" value="GGDEF"/>
    <property type="match status" value="1"/>
</dbReference>
<feature type="domain" description="GGDEF" evidence="1">
    <location>
        <begin position="59"/>
        <end position="220"/>
    </location>
</feature>
<dbReference type="Gene3D" id="3.30.70.270">
    <property type="match status" value="1"/>
</dbReference>
<dbReference type="InterPro" id="IPR029787">
    <property type="entry name" value="Nucleotide_cyclase"/>
</dbReference>
<accession>A0A662D6Y7</accession>
<dbReference type="InterPro" id="IPR000160">
    <property type="entry name" value="GGDEF_dom"/>
</dbReference>
<dbReference type="CDD" id="cd01949">
    <property type="entry name" value="GGDEF"/>
    <property type="match status" value="1"/>
</dbReference>
<protein>
    <recommendedName>
        <fullName evidence="1">GGDEF domain-containing protein</fullName>
    </recommendedName>
</protein>
<name>A0A662D6Y7_UNCAE</name>